<keyword evidence="4" id="KW-1185">Reference proteome</keyword>
<dbReference type="CDD" id="cd02907">
    <property type="entry name" value="Macro_Af1521_BAL-like"/>
    <property type="match status" value="1"/>
</dbReference>
<evidence type="ECO:0000313" key="3">
    <source>
        <dbReference type="EMBL" id="CDW83924.1"/>
    </source>
</evidence>
<dbReference type="Pfam" id="PF01661">
    <property type="entry name" value="Macro"/>
    <property type="match status" value="1"/>
</dbReference>
<feature type="region of interest" description="Disordered" evidence="1">
    <location>
        <begin position="433"/>
        <end position="452"/>
    </location>
</feature>
<name>A0A078AP73_STYLE</name>
<proteinExistence type="predicted"/>
<dbReference type="AlphaFoldDB" id="A0A078AP73"/>
<dbReference type="InParanoid" id="A0A078AP73"/>
<organism evidence="3 4">
    <name type="scientific">Stylonychia lemnae</name>
    <name type="common">Ciliate</name>
    <dbReference type="NCBI Taxonomy" id="5949"/>
    <lineage>
        <taxon>Eukaryota</taxon>
        <taxon>Sar</taxon>
        <taxon>Alveolata</taxon>
        <taxon>Ciliophora</taxon>
        <taxon>Intramacronucleata</taxon>
        <taxon>Spirotrichea</taxon>
        <taxon>Stichotrichia</taxon>
        <taxon>Sporadotrichida</taxon>
        <taxon>Oxytrichidae</taxon>
        <taxon>Stylonychinae</taxon>
        <taxon>Stylonychia</taxon>
    </lineage>
</organism>
<dbReference type="InterPro" id="IPR043472">
    <property type="entry name" value="Macro_dom-like"/>
</dbReference>
<feature type="domain" description="Macro" evidence="2">
    <location>
        <begin position="104"/>
        <end position="293"/>
    </location>
</feature>
<evidence type="ECO:0000256" key="1">
    <source>
        <dbReference type="SAM" id="MobiDB-lite"/>
    </source>
</evidence>
<accession>A0A078AP73</accession>
<evidence type="ECO:0000259" key="2">
    <source>
        <dbReference type="PROSITE" id="PS51154"/>
    </source>
</evidence>
<dbReference type="OrthoDB" id="6133115at2759"/>
<evidence type="ECO:0000313" key="4">
    <source>
        <dbReference type="Proteomes" id="UP000039865"/>
    </source>
</evidence>
<sequence length="519" mass="60656">MTKSTANTSNSNGIQYFIQIILVGQLITNKEKSNDKSWVNFKFEEDSKIQSQENRIKHQIVADKKPTHNLLEQKQLNEKQSSKEQKSQVQQEKTAKGSLQFEVIDENIVILGGWLQVSVNLGNLLNEQVDAITNAANEYLQHGAGVARAIADKGGPQIQIESDEWVLNNGKVDTGTARGFTSAGEMTNCKYVIHAVGPVWTDGYRDDESLLYNCVYDTLKTATKLCCKSVSLPAISSGLFRFPIKLCVRYFFSAVEDFCYQNNPENVSLRKIRFTNFDEPTVIEFQQEFLWRYSVRKECYPLTGKDNLGDKHKNEEALKLLENRNEEVSQFYQANPRQQKKSWEQACYMLDLFEKKYRRKLQNNQEGREQNSSNSYKYYNRQYQNRKKDNYTGQEKNYQKKHYEQQNIDGKKINEEKKNSQGYKQSQINSYFGNKQSADDNKYSHKQQQFRNEQKQYNQNFQPYSSKQNNFQIEQDNFSSNQMKNDQRKKSKNNEDMTMNDDYQGASNQGRQVYFKKQQ</sequence>
<gene>
    <name evidence="3" type="primary">Contig16222.g17280</name>
    <name evidence="3" type="ORF">STYLEM_12977</name>
</gene>
<dbReference type="PANTHER" id="PTHR11106">
    <property type="entry name" value="GANGLIOSIDE INDUCED DIFFERENTIATION ASSOCIATED PROTEIN 2-RELATED"/>
    <property type="match status" value="1"/>
</dbReference>
<dbReference type="Gene3D" id="3.40.220.10">
    <property type="entry name" value="Leucine Aminopeptidase, subunit E, domain 1"/>
    <property type="match status" value="1"/>
</dbReference>
<dbReference type="SMART" id="SM00506">
    <property type="entry name" value="A1pp"/>
    <property type="match status" value="1"/>
</dbReference>
<feature type="region of interest" description="Disordered" evidence="1">
    <location>
        <begin position="477"/>
        <end position="519"/>
    </location>
</feature>
<dbReference type="SUPFAM" id="SSF52949">
    <property type="entry name" value="Macro domain-like"/>
    <property type="match status" value="1"/>
</dbReference>
<protein>
    <recommendedName>
        <fullName evidence="2">Macro domain-containing protein</fullName>
    </recommendedName>
</protein>
<reference evidence="3 4" key="1">
    <citation type="submission" date="2014-06" db="EMBL/GenBank/DDBJ databases">
        <authorList>
            <person name="Swart Estienne"/>
        </authorList>
    </citation>
    <scope>NUCLEOTIDE SEQUENCE [LARGE SCALE GENOMIC DNA]</scope>
    <source>
        <strain evidence="3 4">130c</strain>
    </source>
</reference>
<feature type="compositionally biased region" description="Basic and acidic residues" evidence="1">
    <location>
        <begin position="485"/>
        <end position="495"/>
    </location>
</feature>
<dbReference type="PANTHER" id="PTHR11106:SF111">
    <property type="entry name" value="MACRO DOMAIN-CONTAINING PROTEIN"/>
    <property type="match status" value="1"/>
</dbReference>
<dbReference type="PROSITE" id="PS51154">
    <property type="entry name" value="MACRO"/>
    <property type="match status" value="1"/>
</dbReference>
<dbReference type="InterPro" id="IPR002589">
    <property type="entry name" value="Macro_dom"/>
</dbReference>
<dbReference type="EMBL" id="CCKQ01012314">
    <property type="protein sequence ID" value="CDW83924.1"/>
    <property type="molecule type" value="Genomic_DNA"/>
</dbReference>
<dbReference type="Proteomes" id="UP000039865">
    <property type="component" value="Unassembled WGS sequence"/>
</dbReference>